<dbReference type="PANTHER" id="PTHR38440">
    <property type="entry name" value="UPF0398 PROTEIN YPSA"/>
    <property type="match status" value="1"/>
</dbReference>
<reference evidence="1 2" key="1">
    <citation type="submission" date="2019-07" db="EMBL/GenBank/DDBJ databases">
        <authorList>
            <person name="Li J."/>
        </authorList>
    </citation>
    <scope>NUCLEOTIDE SEQUENCE [LARGE SCALE GENOMIC DNA]</scope>
    <source>
        <strain evidence="1 2">TKL69</strain>
    </source>
</reference>
<keyword evidence="2" id="KW-1185">Reference proteome</keyword>
<dbReference type="SUPFAM" id="SSF102405">
    <property type="entry name" value="MCP/YpsA-like"/>
    <property type="match status" value="1"/>
</dbReference>
<dbReference type="InterPro" id="IPR010697">
    <property type="entry name" value="YspA"/>
</dbReference>
<accession>A0A516KG96</accession>
<dbReference type="Proteomes" id="UP000315215">
    <property type="component" value="Chromosome"/>
</dbReference>
<dbReference type="EMBL" id="CP041666">
    <property type="protein sequence ID" value="QDP40420.1"/>
    <property type="molecule type" value="Genomic_DNA"/>
</dbReference>
<dbReference type="Pfam" id="PF06908">
    <property type="entry name" value="YpsA"/>
    <property type="match status" value="1"/>
</dbReference>
<dbReference type="PIRSF" id="PIRSF021290">
    <property type="entry name" value="DUF1273"/>
    <property type="match status" value="1"/>
</dbReference>
<dbReference type="OrthoDB" id="2301957at2"/>
<dbReference type="RefSeq" id="WP_143893976.1">
    <property type="nucleotide sequence ID" value="NZ_CP041666.1"/>
</dbReference>
<sequence length="186" mass="21855">MKIVTVTGYKPFELNIYKANDPRIKIIKETLRKRLIALVEDGLEWVLVSGQMGVELWTCQVIMDLQATYDIKIGVIPPFENQESRWPESYQMEYEEISMQADFFQPLYQSEYKGPFQFKARDKWLIEKSDGCLVLTDEEFPGSTKYFIEEAKKAEKFYPIHEITPFDLDETVQDLQAEETNIWDGD</sequence>
<dbReference type="KEGG" id="aqt:FN924_09645"/>
<evidence type="ECO:0000313" key="2">
    <source>
        <dbReference type="Proteomes" id="UP000315215"/>
    </source>
</evidence>
<evidence type="ECO:0000313" key="1">
    <source>
        <dbReference type="EMBL" id="QDP40420.1"/>
    </source>
</evidence>
<organism evidence="1 2">
    <name type="scientific">Radiobacillus deserti</name>
    <dbReference type="NCBI Taxonomy" id="2594883"/>
    <lineage>
        <taxon>Bacteria</taxon>
        <taxon>Bacillati</taxon>
        <taxon>Bacillota</taxon>
        <taxon>Bacilli</taxon>
        <taxon>Bacillales</taxon>
        <taxon>Bacillaceae</taxon>
        <taxon>Radiobacillus</taxon>
    </lineage>
</organism>
<name>A0A516KG96_9BACI</name>
<dbReference type="AlphaFoldDB" id="A0A516KG96"/>
<protein>
    <submittedName>
        <fullName evidence="1">DUF1273 domain-containing protein</fullName>
    </submittedName>
</protein>
<proteinExistence type="predicted"/>
<dbReference type="NCBIfam" id="NF010181">
    <property type="entry name" value="PRK13660.1"/>
    <property type="match status" value="1"/>
</dbReference>
<dbReference type="PANTHER" id="PTHR38440:SF1">
    <property type="entry name" value="UPF0398 PROTEIN SPR0331"/>
    <property type="match status" value="1"/>
</dbReference>
<gene>
    <name evidence="1" type="ORF">FN924_09645</name>
</gene>
<dbReference type="Gene3D" id="3.40.50.450">
    <property type="match status" value="1"/>
</dbReference>